<dbReference type="Gene3D" id="3.40.50.1820">
    <property type="entry name" value="alpha/beta hydrolase"/>
    <property type="match status" value="2"/>
</dbReference>
<dbReference type="InterPro" id="IPR029058">
    <property type="entry name" value="AB_hydrolase_fold"/>
</dbReference>
<reference evidence="1 2" key="1">
    <citation type="journal article" date="2019" name="Int. J. Syst. Evol. Microbiol.">
        <title>The Global Catalogue of Microorganisms (GCM) 10K type strain sequencing project: providing services to taxonomists for standard genome sequencing and annotation.</title>
        <authorList>
            <consortium name="The Broad Institute Genomics Platform"/>
            <consortium name="The Broad Institute Genome Sequencing Center for Infectious Disease"/>
            <person name="Wu L."/>
            <person name="Ma J."/>
        </authorList>
    </citation>
    <scope>NUCLEOTIDE SEQUENCE [LARGE SCALE GENOMIC DNA]</scope>
    <source>
        <strain evidence="1 2">JCM 16374</strain>
    </source>
</reference>
<gene>
    <name evidence="1" type="ORF">GCM10009864_64850</name>
</gene>
<evidence type="ECO:0008006" key="3">
    <source>
        <dbReference type="Google" id="ProtNLM"/>
    </source>
</evidence>
<organism evidence="1 2">
    <name type="scientific">Streptomyces lunalinharesii</name>
    <dbReference type="NCBI Taxonomy" id="333384"/>
    <lineage>
        <taxon>Bacteria</taxon>
        <taxon>Bacillati</taxon>
        <taxon>Actinomycetota</taxon>
        <taxon>Actinomycetes</taxon>
        <taxon>Kitasatosporales</taxon>
        <taxon>Streptomycetaceae</taxon>
        <taxon>Streptomyces</taxon>
    </lineage>
</organism>
<dbReference type="SUPFAM" id="SSF53474">
    <property type="entry name" value="alpha/beta-Hydrolases"/>
    <property type="match status" value="1"/>
</dbReference>
<sequence length="423" mass="46458">MPQSQQVGANAVGLIDFEALPPGTGTTVLTVAADDGAVSRGFLYSRGGERTVVVVSHPRGDMSHHYAAPAVLEAGYAFYAHQPRSFNNDVDIEHERLLLDLAAGLRRLKEERGYQRIVLLGNSGGGSLLAFYQQQAGTAPPGRLTDTASGDPLDLNAVDMPTADGLVLIAAHPGQGTFMMTAIDPSVVDEDDPLAVDPELDMYHPANGFREPPEPSTYTPEFLDRYRAAQRVRVARLDARARAQIAEQRRHLRKMAAPGFSDLPVEERNHLTRRAVVGQYMIVHRTEADPAYLDVSLHSWKSTRKPASILGPRPDRTNYAPGGFGRLVTPRAWLSTWSGLSTRARLIDSVRSVHDPLLMISLTSDNLCFPDDTQAQFDASAAEDKTIRFVDAEHFATPLPKRAEALRMVVEWLVPRFPAARNQ</sequence>
<keyword evidence="2" id="KW-1185">Reference proteome</keyword>
<evidence type="ECO:0000313" key="1">
    <source>
        <dbReference type="EMBL" id="GAA2683023.1"/>
    </source>
</evidence>
<accession>A0ABN3SQF2</accession>
<dbReference type="EMBL" id="BAAARK010000031">
    <property type="protein sequence ID" value="GAA2683023.1"/>
    <property type="molecule type" value="Genomic_DNA"/>
</dbReference>
<proteinExistence type="predicted"/>
<protein>
    <recommendedName>
        <fullName evidence="3">Alpha/beta hydrolase</fullName>
    </recommendedName>
</protein>
<evidence type="ECO:0000313" key="2">
    <source>
        <dbReference type="Proteomes" id="UP001500994"/>
    </source>
</evidence>
<comment type="caution">
    <text evidence="1">The sequence shown here is derived from an EMBL/GenBank/DDBJ whole genome shotgun (WGS) entry which is preliminary data.</text>
</comment>
<name>A0ABN3SQF2_9ACTN</name>
<dbReference type="RefSeq" id="WP_344582577.1">
    <property type="nucleotide sequence ID" value="NZ_BAAARK010000031.1"/>
</dbReference>
<dbReference type="Proteomes" id="UP001500994">
    <property type="component" value="Unassembled WGS sequence"/>
</dbReference>